<evidence type="ECO:0000313" key="3">
    <source>
        <dbReference type="Proteomes" id="UP001185068"/>
    </source>
</evidence>
<gene>
    <name evidence="2" type="ORF">MX989_08870</name>
</gene>
<dbReference type="EMBL" id="JALLIR010000001">
    <property type="protein sequence ID" value="MDR9946190.1"/>
    <property type="molecule type" value="Genomic_DNA"/>
</dbReference>
<protein>
    <submittedName>
        <fullName evidence="2">Uncharacterized protein</fullName>
    </submittedName>
</protein>
<dbReference type="RefSeq" id="WP_310822050.1">
    <property type="nucleotide sequence ID" value="NZ_JALLIR010000001.1"/>
</dbReference>
<proteinExistence type="predicted"/>
<feature type="coiled-coil region" evidence="1">
    <location>
        <begin position="61"/>
        <end position="95"/>
    </location>
</feature>
<sequence length="278" mass="31691">METKFLSDGRKVVVVGELNNQEKIVQEVFVTQQGDEIPGGERFVVKSLHDQPVETWSSREKVKQEKALADAKLKIEKINSEISNLQNTLSFWREMVKQVKAFSDHINDADLDHFADVMTGQVKFAIRRDYGVPSIEKFEDFMSSIDNYYGRKNFEGIKCLSLLGSTNGDIALRVNRYSDGSGGSDTVEFYKTIEEARQCVKRIAMEKLNGNGLSIDDVKKCRKMGIVFSRDELQKIKERLFSTSEKNLAHYQENFDKQVAQINDGKLAIEKMLNEAIN</sequence>
<keyword evidence="1" id="KW-0175">Coiled coil</keyword>
<evidence type="ECO:0000313" key="2">
    <source>
        <dbReference type="EMBL" id="MDR9946190.1"/>
    </source>
</evidence>
<accession>A0AAE4DVZ0</accession>
<organism evidence="2 3">
    <name type="scientific">Enterobacter sichuanensis</name>
    <dbReference type="NCBI Taxonomy" id="2071710"/>
    <lineage>
        <taxon>Bacteria</taxon>
        <taxon>Pseudomonadati</taxon>
        <taxon>Pseudomonadota</taxon>
        <taxon>Gammaproteobacteria</taxon>
        <taxon>Enterobacterales</taxon>
        <taxon>Enterobacteriaceae</taxon>
        <taxon>Enterobacter</taxon>
        <taxon>Enterobacter cloacae complex</taxon>
    </lineage>
</organism>
<reference evidence="2" key="1">
    <citation type="submission" date="2022-11" db="EMBL/GenBank/DDBJ databases">
        <title>blaNDM-1 and qnrB1 co-producing ST413 Enterobacter.</title>
        <authorList>
            <person name="Halder G."/>
            <person name="Chaudhuri B."/>
            <person name="Dutta S."/>
        </authorList>
    </citation>
    <scope>NUCLEOTIDE SEQUENCE</scope>
    <source>
        <strain evidence="2">PEER684</strain>
    </source>
</reference>
<name>A0AAE4DVZ0_9ENTR</name>
<comment type="caution">
    <text evidence="2">The sequence shown here is derived from an EMBL/GenBank/DDBJ whole genome shotgun (WGS) entry which is preliminary data.</text>
</comment>
<dbReference type="Proteomes" id="UP001185068">
    <property type="component" value="Unassembled WGS sequence"/>
</dbReference>
<evidence type="ECO:0000256" key="1">
    <source>
        <dbReference type="SAM" id="Coils"/>
    </source>
</evidence>
<dbReference type="AlphaFoldDB" id="A0AAE4DVZ0"/>